<organism evidence="2 3">
    <name type="scientific">Brachionus plicatilis</name>
    <name type="common">Marine rotifer</name>
    <name type="synonym">Brachionus muelleri</name>
    <dbReference type="NCBI Taxonomy" id="10195"/>
    <lineage>
        <taxon>Eukaryota</taxon>
        <taxon>Metazoa</taxon>
        <taxon>Spiralia</taxon>
        <taxon>Gnathifera</taxon>
        <taxon>Rotifera</taxon>
        <taxon>Eurotatoria</taxon>
        <taxon>Monogononta</taxon>
        <taxon>Pseudotrocha</taxon>
        <taxon>Ploima</taxon>
        <taxon>Brachionidae</taxon>
        <taxon>Brachionus</taxon>
    </lineage>
</organism>
<dbReference type="OrthoDB" id="10539595at2759"/>
<evidence type="ECO:0000256" key="1">
    <source>
        <dbReference type="SAM" id="MobiDB-lite"/>
    </source>
</evidence>
<dbReference type="AlphaFoldDB" id="A0A3M7RKP0"/>
<evidence type="ECO:0000313" key="2">
    <source>
        <dbReference type="EMBL" id="RNA23868.1"/>
    </source>
</evidence>
<reference evidence="2 3" key="1">
    <citation type="journal article" date="2018" name="Sci. Rep.">
        <title>Genomic signatures of local adaptation to the degree of environmental predictability in rotifers.</title>
        <authorList>
            <person name="Franch-Gras L."/>
            <person name="Hahn C."/>
            <person name="Garcia-Roger E.M."/>
            <person name="Carmona M.J."/>
            <person name="Serra M."/>
            <person name="Gomez A."/>
        </authorList>
    </citation>
    <scope>NUCLEOTIDE SEQUENCE [LARGE SCALE GENOMIC DNA]</scope>
    <source>
        <strain evidence="2">HYR1</strain>
    </source>
</reference>
<comment type="caution">
    <text evidence="2">The sequence shown here is derived from an EMBL/GenBank/DDBJ whole genome shotgun (WGS) entry which is preliminary data.</text>
</comment>
<evidence type="ECO:0000313" key="3">
    <source>
        <dbReference type="Proteomes" id="UP000276133"/>
    </source>
</evidence>
<gene>
    <name evidence="2" type="ORF">BpHYR1_031048</name>
</gene>
<name>A0A3M7RKP0_BRAPC</name>
<dbReference type="Proteomes" id="UP000276133">
    <property type="component" value="Unassembled WGS sequence"/>
</dbReference>
<keyword evidence="3" id="KW-1185">Reference proteome</keyword>
<accession>A0A3M7RKP0</accession>
<feature type="region of interest" description="Disordered" evidence="1">
    <location>
        <begin position="1"/>
        <end position="20"/>
    </location>
</feature>
<dbReference type="EMBL" id="REGN01003202">
    <property type="protein sequence ID" value="RNA23868.1"/>
    <property type="molecule type" value="Genomic_DNA"/>
</dbReference>
<protein>
    <submittedName>
        <fullName evidence="2">Uncharacterized protein</fullName>
    </submittedName>
</protein>
<proteinExistence type="predicted"/>
<sequence length="60" mass="6792">MNMARKRVLSQDNQENLSPKRVSCQIPNNVCSKCKKAVCGFCTKENECVCKAYRSSFSNN</sequence>